<evidence type="ECO:0000256" key="1">
    <source>
        <dbReference type="ARBA" id="ARBA00001957"/>
    </source>
</evidence>
<protein>
    <recommendedName>
        <fullName evidence="5">Carrier domain-containing protein</fullName>
    </recommendedName>
</protein>
<accession>A0A6B3NAD3</accession>
<dbReference type="GO" id="GO:0043041">
    <property type="term" value="P:amino acid activation for nonribosomal peptide biosynthetic process"/>
    <property type="evidence" value="ECO:0007669"/>
    <property type="project" value="TreeGrafter"/>
</dbReference>
<dbReference type="CDD" id="cd19531">
    <property type="entry name" value="LCL_NRPS-like"/>
    <property type="match status" value="1"/>
</dbReference>
<sequence length="881" mass="99224">MNTLELMSHLRSLDIKLSVNGERLECDAPSGALTQTLKLEIAERKLEILKFLKNLSTSSTQQPILPVSRKENLPLSFAQQRLWNLDQLEPGSSVYNLPVAFRLTGLLNLAALEKSLNAIVERHEILRTIFKAVEGQPFQVISPEIPSILSVVDLRDISQSQLEIHAKQLITKEALQPFDLAQGPLWRVKLLRLAEEEHVLLLVMHHIISDGWSFKVFFRELTAFYEAFCADKPSSLSNLPIQYADFAHWQQQWLSGEVLASELEYWQQQLGGNLEALQLPIDKARASLKTYQGARQFLVVNQKLTEALKLLSRQQGVSLFMTLTAAFKTLLHRYTGQEDIILCSPVACRDHLETEELIGYFNNIVLLRTDLSGDPSFPELLTRVRKVASGAYDHQDVPFQKVVELPNLVSTPLSRAMLVLQNTSTEPPELQGITVSSFDVGNGTANFDLSVSFEEQGGELRGVLDYKTDLFNTSTIEQIVRNFQALLETIVVNPEQKLSELPIFRESSTGQSFDESGYLNGSHSDSKESGEAFVAPRNQLEIQLSEIWEKVLGKKPIGIRDNFFELGGHSLLALRLVGEINKSLGKNLPMSTLFQLGTIEEISRILSQKESLVLSPSLAIIQSGGNKPPLFFLHVLGEGLQHCRPLVSHLDPEQPIYGLSLGLMDEISKKQIKDAAGYYIKELQKIQPEGPYFLAGIQCGGRVAYKIAEQLHAKGQKVALMAMLGTMTDHNSLKKLSFFGKVSAHWNHFSRRGYPYLLEKVNMAINRVKNNLMQLYCKFYQKLGLPLPQICQDYLYRDKQSKGNSQWVFMPTKTYQGRVTLFRWLDDIEFYESDLGWSQMSPGGLEIHDVPGKTLSMLQEPHVQVLAEKFQSCLDQAQAQS</sequence>
<dbReference type="PROSITE" id="PS50075">
    <property type="entry name" value="CARRIER"/>
    <property type="match status" value="1"/>
</dbReference>
<dbReference type="SUPFAM" id="SSF52777">
    <property type="entry name" value="CoA-dependent acyltransferases"/>
    <property type="match status" value="2"/>
</dbReference>
<dbReference type="GO" id="GO:0031177">
    <property type="term" value="F:phosphopantetheine binding"/>
    <property type="evidence" value="ECO:0007669"/>
    <property type="project" value="InterPro"/>
</dbReference>
<comment type="caution">
    <text evidence="6">The sequence shown here is derived from an EMBL/GenBank/DDBJ whole genome shotgun (WGS) entry which is preliminary data.</text>
</comment>
<evidence type="ECO:0000256" key="3">
    <source>
        <dbReference type="ARBA" id="ARBA00022553"/>
    </source>
</evidence>
<dbReference type="GO" id="GO:0008610">
    <property type="term" value="P:lipid biosynthetic process"/>
    <property type="evidence" value="ECO:0007669"/>
    <property type="project" value="UniProtKB-ARBA"/>
</dbReference>
<dbReference type="Gene3D" id="3.30.559.10">
    <property type="entry name" value="Chloramphenicol acetyltransferase-like domain"/>
    <property type="match status" value="1"/>
</dbReference>
<dbReference type="InterPro" id="IPR009081">
    <property type="entry name" value="PP-bd_ACP"/>
</dbReference>
<dbReference type="SUPFAM" id="SSF53474">
    <property type="entry name" value="alpha/beta-Hydrolases"/>
    <property type="match status" value="1"/>
</dbReference>
<keyword evidence="3" id="KW-0597">Phosphoprotein</keyword>
<feature type="domain" description="Carrier" evidence="5">
    <location>
        <begin position="535"/>
        <end position="610"/>
    </location>
</feature>
<dbReference type="InterPro" id="IPR044894">
    <property type="entry name" value="TubC_N_sf"/>
</dbReference>
<dbReference type="Gene3D" id="1.10.10.1830">
    <property type="entry name" value="Non-ribosomal peptide synthase, adenylation domain"/>
    <property type="match status" value="1"/>
</dbReference>
<keyword evidence="2" id="KW-0596">Phosphopantetheine</keyword>
<dbReference type="InterPro" id="IPR023213">
    <property type="entry name" value="CAT-like_dom_sf"/>
</dbReference>
<dbReference type="Pfam" id="PF00668">
    <property type="entry name" value="Condensation"/>
    <property type="match status" value="1"/>
</dbReference>
<dbReference type="PANTHER" id="PTHR45527:SF1">
    <property type="entry name" value="FATTY ACID SYNTHASE"/>
    <property type="match status" value="1"/>
</dbReference>
<dbReference type="FunFam" id="1.10.1200.10:FF:000005">
    <property type="entry name" value="Nonribosomal peptide synthetase 1"/>
    <property type="match status" value="1"/>
</dbReference>
<dbReference type="PANTHER" id="PTHR45527">
    <property type="entry name" value="NONRIBOSOMAL PEPTIDE SYNTHETASE"/>
    <property type="match status" value="1"/>
</dbReference>
<dbReference type="SUPFAM" id="SSF47336">
    <property type="entry name" value="ACP-like"/>
    <property type="match status" value="1"/>
</dbReference>
<dbReference type="Gene3D" id="1.10.1200.10">
    <property type="entry name" value="ACP-like"/>
    <property type="match status" value="1"/>
</dbReference>
<dbReference type="InterPro" id="IPR036736">
    <property type="entry name" value="ACP-like_sf"/>
</dbReference>
<dbReference type="Pfam" id="PF18563">
    <property type="entry name" value="TubC_N"/>
    <property type="match status" value="1"/>
</dbReference>
<dbReference type="Gene3D" id="3.30.559.30">
    <property type="entry name" value="Nonribosomal peptide synthetase, condensation domain"/>
    <property type="match status" value="1"/>
</dbReference>
<dbReference type="Gene3D" id="3.40.50.1820">
    <property type="entry name" value="alpha/beta hydrolase"/>
    <property type="match status" value="1"/>
</dbReference>
<dbReference type="GO" id="GO:0003824">
    <property type="term" value="F:catalytic activity"/>
    <property type="evidence" value="ECO:0007669"/>
    <property type="project" value="InterPro"/>
</dbReference>
<feature type="region of interest" description="Disordered" evidence="4">
    <location>
        <begin position="510"/>
        <end position="530"/>
    </location>
</feature>
<dbReference type="FunFam" id="3.30.559.10:FF:000012">
    <property type="entry name" value="Non-ribosomal peptide synthetase"/>
    <property type="match status" value="1"/>
</dbReference>
<organism evidence="6">
    <name type="scientific">Symploca sp. SIO1C4</name>
    <dbReference type="NCBI Taxonomy" id="2607765"/>
    <lineage>
        <taxon>Bacteria</taxon>
        <taxon>Bacillati</taxon>
        <taxon>Cyanobacteriota</taxon>
        <taxon>Cyanophyceae</taxon>
        <taxon>Coleofasciculales</taxon>
        <taxon>Coleofasciculaceae</taxon>
        <taxon>Symploca</taxon>
    </lineage>
</organism>
<dbReference type="InterPro" id="IPR041464">
    <property type="entry name" value="TubC_N"/>
</dbReference>
<reference evidence="6" key="1">
    <citation type="submission" date="2019-11" db="EMBL/GenBank/DDBJ databases">
        <title>Genomic insights into an expanded diversity of filamentous marine cyanobacteria reveals the extraordinary biosynthetic potential of Moorea and Okeania.</title>
        <authorList>
            <person name="Ferreira Leao T."/>
            <person name="Wang M."/>
            <person name="Moss N."/>
            <person name="Da Silva R."/>
            <person name="Sanders J."/>
            <person name="Nurk S."/>
            <person name="Gurevich A."/>
            <person name="Humphrey G."/>
            <person name="Reher R."/>
            <person name="Zhu Q."/>
            <person name="Belda-Ferre P."/>
            <person name="Glukhov E."/>
            <person name="Rex R."/>
            <person name="Dorrestein P.C."/>
            <person name="Knight R."/>
            <person name="Pevzner P."/>
            <person name="Gerwick W.H."/>
            <person name="Gerwick L."/>
        </authorList>
    </citation>
    <scope>NUCLEOTIDE SEQUENCE</scope>
    <source>
        <strain evidence="6">SIO1C4</strain>
    </source>
</reference>
<name>A0A6B3NAD3_9CYAN</name>
<dbReference type="InterPro" id="IPR001031">
    <property type="entry name" value="Thioesterase"/>
</dbReference>
<dbReference type="GO" id="GO:0005737">
    <property type="term" value="C:cytoplasm"/>
    <property type="evidence" value="ECO:0007669"/>
    <property type="project" value="TreeGrafter"/>
</dbReference>
<dbReference type="InterPro" id="IPR006162">
    <property type="entry name" value="Ppantetheine_attach_site"/>
</dbReference>
<proteinExistence type="predicted"/>
<evidence type="ECO:0000256" key="2">
    <source>
        <dbReference type="ARBA" id="ARBA00022450"/>
    </source>
</evidence>
<gene>
    <name evidence="6" type="ORF">F6J89_21170</name>
</gene>
<comment type="cofactor">
    <cofactor evidence="1">
        <name>pantetheine 4'-phosphate</name>
        <dbReference type="ChEBI" id="CHEBI:47942"/>
    </cofactor>
</comment>
<dbReference type="GO" id="GO:0044550">
    <property type="term" value="P:secondary metabolite biosynthetic process"/>
    <property type="evidence" value="ECO:0007669"/>
    <property type="project" value="TreeGrafter"/>
</dbReference>
<evidence type="ECO:0000259" key="5">
    <source>
        <dbReference type="PROSITE" id="PS50075"/>
    </source>
</evidence>
<dbReference type="EMBL" id="JAAHFQ010000479">
    <property type="protein sequence ID" value="NER30059.1"/>
    <property type="molecule type" value="Genomic_DNA"/>
</dbReference>
<dbReference type="PROSITE" id="PS00012">
    <property type="entry name" value="PHOSPHOPANTETHEINE"/>
    <property type="match status" value="1"/>
</dbReference>
<dbReference type="InterPro" id="IPR029058">
    <property type="entry name" value="AB_hydrolase_fold"/>
</dbReference>
<dbReference type="InterPro" id="IPR001242">
    <property type="entry name" value="Condensation_dom"/>
</dbReference>
<dbReference type="SMART" id="SM00823">
    <property type="entry name" value="PKS_PP"/>
    <property type="match status" value="1"/>
</dbReference>
<feature type="compositionally biased region" description="Polar residues" evidence="4">
    <location>
        <begin position="510"/>
        <end position="523"/>
    </location>
</feature>
<evidence type="ECO:0000313" key="6">
    <source>
        <dbReference type="EMBL" id="NER30059.1"/>
    </source>
</evidence>
<evidence type="ECO:0000256" key="4">
    <source>
        <dbReference type="SAM" id="MobiDB-lite"/>
    </source>
</evidence>
<dbReference type="Pfam" id="PF00975">
    <property type="entry name" value="Thioesterase"/>
    <property type="match status" value="1"/>
</dbReference>
<dbReference type="Pfam" id="PF00550">
    <property type="entry name" value="PP-binding"/>
    <property type="match status" value="1"/>
</dbReference>
<dbReference type="AlphaFoldDB" id="A0A6B3NAD3"/>
<dbReference type="InterPro" id="IPR020806">
    <property type="entry name" value="PKS_PP-bd"/>
</dbReference>